<keyword evidence="2" id="KW-1185">Reference proteome</keyword>
<comment type="caution">
    <text evidence="1">The sequence shown here is derived from an EMBL/GenBank/DDBJ whole genome shotgun (WGS) entry which is preliminary data.</text>
</comment>
<gene>
    <name evidence="1" type="ORF">FCALED_LOCUS13548</name>
</gene>
<protein>
    <submittedName>
        <fullName evidence="1">14730_t:CDS:1</fullName>
    </submittedName>
</protein>
<dbReference type="Proteomes" id="UP000789570">
    <property type="component" value="Unassembled WGS sequence"/>
</dbReference>
<proteinExistence type="predicted"/>
<reference evidence="1" key="1">
    <citation type="submission" date="2021-06" db="EMBL/GenBank/DDBJ databases">
        <authorList>
            <person name="Kallberg Y."/>
            <person name="Tangrot J."/>
            <person name="Rosling A."/>
        </authorList>
    </citation>
    <scope>NUCLEOTIDE SEQUENCE</scope>
    <source>
        <strain evidence="1">UK204</strain>
    </source>
</reference>
<organism evidence="1 2">
    <name type="scientific">Funneliformis caledonium</name>
    <dbReference type="NCBI Taxonomy" id="1117310"/>
    <lineage>
        <taxon>Eukaryota</taxon>
        <taxon>Fungi</taxon>
        <taxon>Fungi incertae sedis</taxon>
        <taxon>Mucoromycota</taxon>
        <taxon>Glomeromycotina</taxon>
        <taxon>Glomeromycetes</taxon>
        <taxon>Glomerales</taxon>
        <taxon>Glomeraceae</taxon>
        <taxon>Funneliformis</taxon>
    </lineage>
</organism>
<evidence type="ECO:0000313" key="1">
    <source>
        <dbReference type="EMBL" id="CAG8702491.1"/>
    </source>
</evidence>
<evidence type="ECO:0000313" key="2">
    <source>
        <dbReference type="Proteomes" id="UP000789570"/>
    </source>
</evidence>
<dbReference type="EMBL" id="CAJVPQ010007984">
    <property type="protein sequence ID" value="CAG8702491.1"/>
    <property type="molecule type" value="Genomic_DNA"/>
</dbReference>
<dbReference type="AlphaFoldDB" id="A0A9N9HS21"/>
<name>A0A9N9HS21_9GLOM</name>
<feature type="non-terminal residue" evidence="1">
    <location>
        <position position="1"/>
    </location>
</feature>
<accession>A0A9N9HS21</accession>
<sequence length="47" mass="5276">FKAKRFASSQLHGNLNVPVTPVMLMGQLDNGLFIVHWLSNGNRKCVH</sequence>